<dbReference type="InterPro" id="IPR046540">
    <property type="entry name" value="DMFA2_C"/>
</dbReference>
<evidence type="ECO:0000313" key="2">
    <source>
        <dbReference type="EMBL" id="GAO00202.1"/>
    </source>
</evidence>
<accession>A0A0D6QBL4</accession>
<dbReference type="AlphaFoldDB" id="A0A0D6QBL4"/>
<name>A0A0D6QBL4_KOMXY</name>
<reference evidence="2 3" key="1">
    <citation type="submission" date="2012-11" db="EMBL/GenBank/DDBJ databases">
        <title>Whole genome sequence of Gluconacetobacter xylinus NBRC 13693.</title>
        <authorList>
            <person name="Azuma Y."/>
            <person name="Higashiura N."/>
            <person name="Hirakawa H."/>
            <person name="Matsushita K."/>
        </authorList>
    </citation>
    <scope>NUCLEOTIDE SEQUENCE [LARGE SCALE GENOMIC DNA]</scope>
    <source>
        <strain evidence="2 3">NBRC 13693</strain>
    </source>
</reference>
<organism evidence="2 3">
    <name type="scientific">Komagataeibacter xylinus NBRC 13693</name>
    <dbReference type="NCBI Taxonomy" id="1234668"/>
    <lineage>
        <taxon>Bacteria</taxon>
        <taxon>Pseudomonadati</taxon>
        <taxon>Pseudomonadota</taxon>
        <taxon>Alphaproteobacteria</taxon>
        <taxon>Acetobacterales</taxon>
        <taxon>Acetobacteraceae</taxon>
        <taxon>Komagataeibacter</taxon>
    </lineage>
</organism>
<proteinExistence type="predicted"/>
<dbReference type="RefSeq" id="WP_048856590.1">
    <property type="nucleotide sequence ID" value="NZ_BANJ01000042.1"/>
</dbReference>
<evidence type="ECO:0000313" key="3">
    <source>
        <dbReference type="Proteomes" id="UP000032683"/>
    </source>
</evidence>
<feature type="domain" description="N,N-dimethylformamidase beta subunit-like C-terminal" evidence="1">
    <location>
        <begin position="275"/>
        <end position="709"/>
    </location>
</feature>
<dbReference type="Pfam" id="PF20254">
    <property type="entry name" value="DMFA2_C"/>
    <property type="match status" value="1"/>
</dbReference>
<dbReference type="EMBL" id="BANJ01000042">
    <property type="protein sequence ID" value="GAO00202.1"/>
    <property type="molecule type" value="Genomic_DNA"/>
</dbReference>
<gene>
    <name evidence="2" type="ORF">Gxy13693_042_036</name>
</gene>
<evidence type="ECO:0000259" key="1">
    <source>
        <dbReference type="Pfam" id="PF20254"/>
    </source>
</evidence>
<protein>
    <submittedName>
        <fullName evidence="2">Large subunit of N,N-dimethylformamidase</fullName>
    </submittedName>
</protein>
<comment type="caution">
    <text evidence="2">The sequence shown here is derived from an EMBL/GenBank/DDBJ whole genome shotgun (WGS) entry which is preliminary data.</text>
</comment>
<sequence length="742" mass="80114">MKTLLGYADQISVTARDEIAFRVSSETAEAYDATIVRIVNGDLNPAGSGYREEEVPGTAWHIQGRPQKIHAGSCIVVDAAVPLDRLADGWSVTLLARPTLPDSSGQDGTGQVMFSLRDRMSGGGMEIGIKGEEGAYVTVQGSQARVTCAAGVPMRRHEWYRVRVAFDAAKGELTLSQAALESCAGIADSADVTVACAVEPAWTSAARIIIAARATAEGETIFGGFYNGKLEAPCLLDHAGAVIGQWDFSIGIDGQDICDQGPFHLHGHTWQMPGRAMTGHNWNGSIRAWQDAPEQYGAIHFHEDDIIDAGWATDFSWQVPAGLKSGLYAARLRSATDEDHIPFVIRRTAGTGHAPLVFVLPTASYLAYANEHLAIDAALAERVHDHVPVFGASDVFLAERREFGASLYDRHSDGSGIMISSRLRPVLNMRPKYQSWLGGTGSGLWQMNADTHIIDWLEHEGFDYDIITDEDLDREGIKALSPYRCVMLASHPEYVSTRMLDALAAHRADGGRLVSLGGNALYWRVVYHPTMPGVMELRRCEVGNGWITDPGESCHAFGGEYGGLWERIGRPPHETLGSGFIGQGFDKCTYFRRQADSYNPRVAFIFDGIEGDIIGDFGLIGGGAAGIELDRANSAKGTPLNTLVLARSEGHTNTYLPSTCALLINYAGQGAAQSDLVRAEIVFFETAEGGAVFSTGSIAWSGSLSHADYDNSVSRMTGNVVRRFIDPAPFELPASAARPVSF</sequence>
<dbReference type="Proteomes" id="UP000032683">
    <property type="component" value="Unassembled WGS sequence"/>
</dbReference>